<organism evidence="1">
    <name type="scientific">Arundo donax</name>
    <name type="common">Giant reed</name>
    <name type="synonym">Donax arundinaceus</name>
    <dbReference type="NCBI Taxonomy" id="35708"/>
    <lineage>
        <taxon>Eukaryota</taxon>
        <taxon>Viridiplantae</taxon>
        <taxon>Streptophyta</taxon>
        <taxon>Embryophyta</taxon>
        <taxon>Tracheophyta</taxon>
        <taxon>Spermatophyta</taxon>
        <taxon>Magnoliopsida</taxon>
        <taxon>Liliopsida</taxon>
        <taxon>Poales</taxon>
        <taxon>Poaceae</taxon>
        <taxon>PACMAD clade</taxon>
        <taxon>Arundinoideae</taxon>
        <taxon>Arundineae</taxon>
        <taxon>Arundo</taxon>
    </lineage>
</organism>
<evidence type="ECO:0000313" key="1">
    <source>
        <dbReference type="EMBL" id="JAD20777.1"/>
    </source>
</evidence>
<reference evidence="1" key="2">
    <citation type="journal article" date="2015" name="Data Brief">
        <title>Shoot transcriptome of the giant reed, Arundo donax.</title>
        <authorList>
            <person name="Barrero R.A."/>
            <person name="Guerrero F.D."/>
            <person name="Moolhuijzen P."/>
            <person name="Goolsby J.A."/>
            <person name="Tidwell J."/>
            <person name="Bellgard S.E."/>
            <person name="Bellgard M.I."/>
        </authorList>
    </citation>
    <scope>NUCLEOTIDE SEQUENCE</scope>
    <source>
        <tissue evidence="1">Shoot tissue taken approximately 20 cm above the soil surface</tissue>
    </source>
</reference>
<protein>
    <submittedName>
        <fullName evidence="1">Uncharacterized protein</fullName>
    </submittedName>
</protein>
<dbReference type="EMBL" id="GBRH01277118">
    <property type="protein sequence ID" value="JAD20777.1"/>
    <property type="molecule type" value="Transcribed_RNA"/>
</dbReference>
<accession>A0A0A8YBD0</accession>
<name>A0A0A8YBD0_ARUDO</name>
<dbReference type="AlphaFoldDB" id="A0A0A8YBD0"/>
<sequence>MRKIAVKILEMMMTAGKIMHQMSLETVVLRRIGVVPVK</sequence>
<reference evidence="1" key="1">
    <citation type="submission" date="2014-09" db="EMBL/GenBank/DDBJ databases">
        <authorList>
            <person name="Magalhaes I.L.F."/>
            <person name="Oliveira U."/>
            <person name="Santos F.R."/>
            <person name="Vidigal T.H.D.A."/>
            <person name="Brescovit A.D."/>
            <person name="Santos A.J."/>
        </authorList>
    </citation>
    <scope>NUCLEOTIDE SEQUENCE</scope>
    <source>
        <tissue evidence="1">Shoot tissue taken approximately 20 cm above the soil surface</tissue>
    </source>
</reference>
<proteinExistence type="predicted"/>